<dbReference type="EMBL" id="CP001344">
    <property type="protein sequence ID" value="ACL42629.1"/>
    <property type="molecule type" value="Genomic_DNA"/>
</dbReference>
<dbReference type="HOGENOM" id="CLU_3116999_0_0_3"/>
<dbReference type="STRING" id="395961.Cyan7425_0233"/>
<dbReference type="PROSITE" id="PS51257">
    <property type="entry name" value="PROKAR_LIPOPROTEIN"/>
    <property type="match status" value="1"/>
</dbReference>
<evidence type="ECO:0000313" key="1">
    <source>
        <dbReference type="EMBL" id="ACL42629.1"/>
    </source>
</evidence>
<evidence type="ECO:0008006" key="2">
    <source>
        <dbReference type="Google" id="ProtNLM"/>
    </source>
</evidence>
<gene>
    <name evidence="1" type="ordered locus">Cyan7425_0233</name>
</gene>
<name>B8HRX0_CYAP4</name>
<reference evidence="1" key="1">
    <citation type="submission" date="2009-01" db="EMBL/GenBank/DDBJ databases">
        <title>Complete sequence of chromosome Cyanothece sp. PCC 7425.</title>
        <authorList>
            <consortium name="US DOE Joint Genome Institute"/>
            <person name="Lucas S."/>
            <person name="Copeland A."/>
            <person name="Lapidus A."/>
            <person name="Glavina del Rio T."/>
            <person name="Dalin E."/>
            <person name="Tice H."/>
            <person name="Bruce D."/>
            <person name="Goodwin L."/>
            <person name="Pitluck S."/>
            <person name="Sims D."/>
            <person name="Meineke L."/>
            <person name="Brettin T."/>
            <person name="Detter J.C."/>
            <person name="Han C."/>
            <person name="Larimer F."/>
            <person name="Land M."/>
            <person name="Hauser L."/>
            <person name="Kyrpides N."/>
            <person name="Ovchinnikova G."/>
            <person name="Liberton M."/>
            <person name="Stoeckel J."/>
            <person name="Banerjee A."/>
            <person name="Singh A."/>
            <person name="Page L."/>
            <person name="Sato H."/>
            <person name="Zhao L."/>
            <person name="Sherman L."/>
            <person name="Pakrasi H."/>
            <person name="Richardson P."/>
        </authorList>
    </citation>
    <scope>NUCLEOTIDE SEQUENCE</scope>
    <source>
        <strain evidence="1">PCC 7425</strain>
    </source>
</reference>
<dbReference type="AlphaFoldDB" id="B8HRX0"/>
<dbReference type="KEGG" id="cyn:Cyan7425_0233"/>
<proteinExistence type="predicted"/>
<organism evidence="1">
    <name type="scientific">Cyanothece sp. (strain PCC 7425 / ATCC 29141)</name>
    <dbReference type="NCBI Taxonomy" id="395961"/>
    <lineage>
        <taxon>Bacteria</taxon>
        <taxon>Bacillati</taxon>
        <taxon>Cyanobacteriota</taxon>
        <taxon>Cyanophyceae</taxon>
        <taxon>Gomontiellales</taxon>
        <taxon>Cyanothecaceae</taxon>
        <taxon>Cyanothece</taxon>
    </lineage>
</organism>
<protein>
    <recommendedName>
        <fullName evidence="2">Lipoprotein</fullName>
    </recommendedName>
</protein>
<accession>B8HRX0</accession>
<sequence length="50" mass="5921">MERFTYALVLTLFAACSYRSLTDQVWHPPSSSVRTIETLYHPQTIRQYEI</sequence>